<keyword evidence="2" id="KW-1185">Reference proteome</keyword>
<dbReference type="EMBL" id="FOBW01000008">
    <property type="protein sequence ID" value="SEN02266.1"/>
    <property type="molecule type" value="Genomic_DNA"/>
</dbReference>
<protein>
    <submittedName>
        <fullName evidence="1">Uncharacterized protein</fullName>
    </submittedName>
</protein>
<dbReference type="Proteomes" id="UP000198553">
    <property type="component" value="Unassembled WGS sequence"/>
</dbReference>
<dbReference type="RefSeq" id="WP_244532589.1">
    <property type="nucleotide sequence ID" value="NZ_FOBW01000008.1"/>
</dbReference>
<reference evidence="2" key="1">
    <citation type="submission" date="2016-10" db="EMBL/GenBank/DDBJ databases">
        <authorList>
            <person name="Varghese N."/>
            <person name="Submissions S."/>
        </authorList>
    </citation>
    <scope>NUCLEOTIDE SEQUENCE [LARGE SCALE GENOMIC DNA]</scope>
    <source>
        <strain evidence="2">B48,IBRC-M 10115,DSM 25386,CECT 8001</strain>
    </source>
</reference>
<evidence type="ECO:0000313" key="2">
    <source>
        <dbReference type="Proteomes" id="UP000198553"/>
    </source>
</evidence>
<accession>A0A1H8D4X4</accession>
<gene>
    <name evidence="1" type="ORF">SAMN05192533_10878</name>
</gene>
<sequence length="45" mass="5081">MKNQDRLSDEEIKVILRAADEILGQGGRTLLTRVTREKTVTVGIR</sequence>
<name>A0A1H8D4X4_9BACI</name>
<dbReference type="AlphaFoldDB" id="A0A1H8D4X4"/>
<dbReference type="STRING" id="930146.SAMN05192533_10878"/>
<organism evidence="1 2">
    <name type="scientific">Mesobacillus persicus</name>
    <dbReference type="NCBI Taxonomy" id="930146"/>
    <lineage>
        <taxon>Bacteria</taxon>
        <taxon>Bacillati</taxon>
        <taxon>Bacillota</taxon>
        <taxon>Bacilli</taxon>
        <taxon>Bacillales</taxon>
        <taxon>Bacillaceae</taxon>
        <taxon>Mesobacillus</taxon>
    </lineage>
</organism>
<proteinExistence type="predicted"/>
<evidence type="ECO:0000313" key="1">
    <source>
        <dbReference type="EMBL" id="SEN02266.1"/>
    </source>
</evidence>